<feature type="region of interest" description="Disordered" evidence="1">
    <location>
        <begin position="199"/>
        <end position="239"/>
    </location>
</feature>
<gene>
    <name evidence="2" type="ORF">C2845_PM13G10420</name>
</gene>
<comment type="caution">
    <text evidence="2">The sequence shown here is derived from an EMBL/GenBank/DDBJ whole genome shotgun (WGS) entry which is preliminary data.</text>
</comment>
<organism evidence="2 3">
    <name type="scientific">Panicum miliaceum</name>
    <name type="common">Proso millet</name>
    <name type="synonym">Broomcorn millet</name>
    <dbReference type="NCBI Taxonomy" id="4540"/>
    <lineage>
        <taxon>Eukaryota</taxon>
        <taxon>Viridiplantae</taxon>
        <taxon>Streptophyta</taxon>
        <taxon>Embryophyta</taxon>
        <taxon>Tracheophyta</taxon>
        <taxon>Spermatophyta</taxon>
        <taxon>Magnoliopsida</taxon>
        <taxon>Liliopsida</taxon>
        <taxon>Poales</taxon>
        <taxon>Poaceae</taxon>
        <taxon>PACMAD clade</taxon>
        <taxon>Panicoideae</taxon>
        <taxon>Panicodae</taxon>
        <taxon>Paniceae</taxon>
        <taxon>Panicinae</taxon>
        <taxon>Panicum</taxon>
        <taxon>Panicum sect. Panicum</taxon>
    </lineage>
</organism>
<accession>A0A3L6RLG6</accession>
<protein>
    <submittedName>
        <fullName evidence="2">Uncharacterized protein</fullName>
    </submittedName>
</protein>
<dbReference type="EMBL" id="PQIB02000008">
    <property type="protein sequence ID" value="RLN04615.1"/>
    <property type="molecule type" value="Genomic_DNA"/>
</dbReference>
<feature type="region of interest" description="Disordered" evidence="1">
    <location>
        <begin position="58"/>
        <end position="86"/>
    </location>
</feature>
<dbReference type="AlphaFoldDB" id="A0A3L6RLG6"/>
<keyword evidence="3" id="KW-1185">Reference proteome</keyword>
<evidence type="ECO:0000256" key="1">
    <source>
        <dbReference type="SAM" id="MobiDB-lite"/>
    </source>
</evidence>
<proteinExistence type="predicted"/>
<evidence type="ECO:0000313" key="3">
    <source>
        <dbReference type="Proteomes" id="UP000275267"/>
    </source>
</evidence>
<dbReference type="Proteomes" id="UP000275267">
    <property type="component" value="Unassembled WGS sequence"/>
</dbReference>
<evidence type="ECO:0000313" key="2">
    <source>
        <dbReference type="EMBL" id="RLN04615.1"/>
    </source>
</evidence>
<feature type="region of interest" description="Disordered" evidence="1">
    <location>
        <begin position="280"/>
        <end position="307"/>
    </location>
</feature>
<reference evidence="3" key="1">
    <citation type="journal article" date="2019" name="Nat. Commun.">
        <title>The genome of broomcorn millet.</title>
        <authorList>
            <person name="Zou C."/>
            <person name="Miki D."/>
            <person name="Li D."/>
            <person name="Tang Q."/>
            <person name="Xiao L."/>
            <person name="Rajput S."/>
            <person name="Deng P."/>
            <person name="Jia W."/>
            <person name="Huang R."/>
            <person name="Zhang M."/>
            <person name="Sun Y."/>
            <person name="Hu J."/>
            <person name="Fu X."/>
            <person name="Schnable P.S."/>
            <person name="Li F."/>
            <person name="Zhang H."/>
            <person name="Feng B."/>
            <person name="Zhu X."/>
            <person name="Liu R."/>
            <person name="Schnable J.C."/>
            <person name="Zhu J.-K."/>
            <person name="Zhang H."/>
        </authorList>
    </citation>
    <scope>NUCLEOTIDE SEQUENCE [LARGE SCALE GENOMIC DNA]</scope>
</reference>
<name>A0A3L6RLG6_PANMI</name>
<sequence>MYLYDSCTSRQQRMHAVQSFREASTATATARREAEPHAPLAAMPVSRAACTMRWPKRHRGLRQPRGAMRPSWRRRARVPAGVGGRGRNAGQERVCDACWLLPLQMRRRVRGGADLVLDMGWRRFATGAERVRSREHDGGGGWRACLPELTEDADEDKEESHERSGRKCVSRRFRPPSALLLSYVAFLDLDTRWIRSRHHRPAHRGARGDVGSDAGSTSGHGGGEHGADAGAGRCRGTSLPPEELVGGRERCRPRWHDVELELVAVGLSRRRRSCRVRSPLRQPLPGAAGHERVGTSAPQIRHRHRHRRIRHHHRRILPRCRKIWWLPCRSNWI</sequence>